<evidence type="ECO:0000313" key="8">
    <source>
        <dbReference type="Proteomes" id="UP000664417"/>
    </source>
</evidence>
<evidence type="ECO:0000259" key="6">
    <source>
        <dbReference type="PROSITE" id="PS50011"/>
    </source>
</evidence>
<dbReference type="Pfam" id="PF00069">
    <property type="entry name" value="Pkinase"/>
    <property type="match status" value="1"/>
</dbReference>
<evidence type="ECO:0000256" key="4">
    <source>
        <dbReference type="ARBA" id="ARBA00022840"/>
    </source>
</evidence>
<dbReference type="InterPro" id="IPR011990">
    <property type="entry name" value="TPR-like_helical_dom_sf"/>
</dbReference>
<dbReference type="EMBL" id="JAFREP010000035">
    <property type="protein sequence ID" value="MBO1322418.1"/>
    <property type="molecule type" value="Genomic_DNA"/>
</dbReference>
<accession>A0A8J7QPR9</accession>
<dbReference type="GO" id="GO:0004674">
    <property type="term" value="F:protein serine/threonine kinase activity"/>
    <property type="evidence" value="ECO:0007669"/>
    <property type="project" value="UniProtKB-KW"/>
</dbReference>
<dbReference type="PANTHER" id="PTHR43289">
    <property type="entry name" value="MITOGEN-ACTIVATED PROTEIN KINASE KINASE KINASE 20-RELATED"/>
    <property type="match status" value="1"/>
</dbReference>
<dbReference type="InterPro" id="IPR017441">
    <property type="entry name" value="Protein_kinase_ATP_BS"/>
</dbReference>
<dbReference type="Gene3D" id="1.25.40.10">
    <property type="entry name" value="Tetratricopeptide repeat domain"/>
    <property type="match status" value="1"/>
</dbReference>
<dbReference type="SUPFAM" id="SSF48452">
    <property type="entry name" value="TPR-like"/>
    <property type="match status" value="2"/>
</dbReference>
<dbReference type="InterPro" id="IPR008271">
    <property type="entry name" value="Ser/Thr_kinase_AS"/>
</dbReference>
<dbReference type="InterPro" id="IPR000719">
    <property type="entry name" value="Prot_kinase_dom"/>
</dbReference>
<dbReference type="PROSITE" id="PS50011">
    <property type="entry name" value="PROTEIN_KINASE_DOM"/>
    <property type="match status" value="1"/>
</dbReference>
<dbReference type="SUPFAM" id="SSF56112">
    <property type="entry name" value="Protein kinase-like (PK-like)"/>
    <property type="match status" value="1"/>
</dbReference>
<evidence type="ECO:0000256" key="5">
    <source>
        <dbReference type="PROSITE-ProRule" id="PRU10141"/>
    </source>
</evidence>
<keyword evidence="8" id="KW-1185">Reference proteome</keyword>
<evidence type="ECO:0000256" key="2">
    <source>
        <dbReference type="ARBA" id="ARBA00022741"/>
    </source>
</evidence>
<feature type="domain" description="Protein kinase" evidence="6">
    <location>
        <begin position="79"/>
        <end position="355"/>
    </location>
</feature>
<dbReference type="RefSeq" id="WP_207862391.1">
    <property type="nucleotide sequence ID" value="NZ_JAFREP010000035.1"/>
</dbReference>
<dbReference type="CDD" id="cd14014">
    <property type="entry name" value="STKc_PknB_like"/>
    <property type="match status" value="1"/>
</dbReference>
<dbReference type="PANTHER" id="PTHR43289:SF34">
    <property type="entry name" value="SERINE_THREONINE-PROTEIN KINASE YBDM-RELATED"/>
    <property type="match status" value="1"/>
</dbReference>
<protein>
    <submittedName>
        <fullName evidence="7">Serine/threonine protein kinase</fullName>
    </submittedName>
</protein>
<dbReference type="Gene3D" id="3.30.200.20">
    <property type="entry name" value="Phosphorylase Kinase, domain 1"/>
    <property type="match status" value="1"/>
</dbReference>
<name>A0A8J7QPR9_9BACT</name>
<dbReference type="SMART" id="SM00220">
    <property type="entry name" value="S_TKc"/>
    <property type="match status" value="1"/>
</dbReference>
<dbReference type="AlphaFoldDB" id="A0A8J7QPR9"/>
<proteinExistence type="predicted"/>
<dbReference type="InterPro" id="IPR011009">
    <property type="entry name" value="Kinase-like_dom_sf"/>
</dbReference>
<keyword evidence="7" id="KW-0723">Serine/threonine-protein kinase</keyword>
<gene>
    <name evidence="7" type="ORF">J3U88_28350</name>
</gene>
<comment type="caution">
    <text evidence="7">The sequence shown here is derived from an EMBL/GenBank/DDBJ whole genome shotgun (WGS) entry which is preliminary data.</text>
</comment>
<dbReference type="Pfam" id="PF13374">
    <property type="entry name" value="TPR_10"/>
    <property type="match status" value="2"/>
</dbReference>
<keyword evidence="2 5" id="KW-0547">Nucleotide-binding</keyword>
<keyword evidence="3 7" id="KW-0418">Kinase</keyword>
<dbReference type="GO" id="GO:0005524">
    <property type="term" value="F:ATP binding"/>
    <property type="evidence" value="ECO:0007669"/>
    <property type="project" value="UniProtKB-UniRule"/>
</dbReference>
<evidence type="ECO:0000256" key="1">
    <source>
        <dbReference type="ARBA" id="ARBA00022679"/>
    </source>
</evidence>
<keyword evidence="4 5" id="KW-0067">ATP-binding</keyword>
<feature type="binding site" evidence="5">
    <location>
        <position position="109"/>
    </location>
    <ligand>
        <name>ATP</name>
        <dbReference type="ChEBI" id="CHEBI:30616"/>
    </ligand>
</feature>
<dbReference type="Gene3D" id="1.10.510.10">
    <property type="entry name" value="Transferase(Phosphotransferase) domain 1"/>
    <property type="match status" value="1"/>
</dbReference>
<evidence type="ECO:0000256" key="3">
    <source>
        <dbReference type="ARBA" id="ARBA00022777"/>
    </source>
</evidence>
<keyword evidence="1" id="KW-0808">Transferase</keyword>
<reference evidence="7" key="1">
    <citation type="submission" date="2021-03" db="EMBL/GenBank/DDBJ databases">
        <authorList>
            <person name="Wang G."/>
        </authorList>
    </citation>
    <scope>NUCLEOTIDE SEQUENCE</scope>
    <source>
        <strain evidence="7">KCTC 12899</strain>
    </source>
</reference>
<sequence length="820" mass="90301">MFEPGGTAHTPDWAALKALFHQGCRGGEKARRQILGLCAPKTAALLREMWREAEADSALAPAEEADTAPPLPPAMRERYEIIEPLGRGGMGRVFLAWQHRPIRRKVALKFLSPHLSTSRELKRFQAEANTTATLNHAAVVKVYDAVFSETSQPCLVMEYVVGRPLNVYLEEVAPSRDARLALCRDVARGLAYAHRRGVIHRDIKPANLVVCLEDQQPQIKIIDFGIAALKTGLSDGPSARDVAGTGATRYCGTPGYMSPEQMRGEPMDGRGDVFSLGLVLLDALQGREARLTRLREVAEHIPRDRRVPLPEPLGKRGWRAGLSPAEAAVIEKATAVDPAARYADADDLAADLQALREQRVVSPHAHSPRRVLAAWLRRRPLRAALGAALLLLLVVTAGRFHQVRLRLDQMQAESVVKEMGLHQLSSQSQLLLAMINPSIMPATPEMLANLKRISRNLDESRLVAEVQVLLRLELGSAFAYYSDVDAAMGEFEAARRLLEPLPARFDQERIFVNGAAAFLLTRRQQYADAEVRYQHALQEARGKLGVTHELSLALAGGAALLQAETGRTHRALTQFREVLALQERHLPFDNGLLTATRSNFATLLTRTGDLAGAESLLTANLVVLRARHGPRHPLTLRGEHNYLFLLYSQGRVDDALAGLKYLLAVRRDVLGDRHPDVVLTAANVVGLLTATRRHREAVELGEAMVLALDDPTPSRPMRINLQQNTAHAWLELGEPARAERLLAGLPDDPTGGPLAAVVAFTRYEAQFAQGCRREALLGMRTLLRDFEQAHPAHRADATRMRRAFEVLVQEAAGSGDRLPD</sequence>
<dbReference type="Proteomes" id="UP000664417">
    <property type="component" value="Unassembled WGS sequence"/>
</dbReference>
<dbReference type="PROSITE" id="PS00107">
    <property type="entry name" value="PROTEIN_KINASE_ATP"/>
    <property type="match status" value="1"/>
</dbReference>
<evidence type="ECO:0000313" key="7">
    <source>
        <dbReference type="EMBL" id="MBO1322418.1"/>
    </source>
</evidence>
<organism evidence="7 8">
    <name type="scientific">Acanthopleuribacter pedis</name>
    <dbReference type="NCBI Taxonomy" id="442870"/>
    <lineage>
        <taxon>Bacteria</taxon>
        <taxon>Pseudomonadati</taxon>
        <taxon>Acidobacteriota</taxon>
        <taxon>Holophagae</taxon>
        <taxon>Acanthopleuribacterales</taxon>
        <taxon>Acanthopleuribacteraceae</taxon>
        <taxon>Acanthopleuribacter</taxon>
    </lineage>
</organism>
<dbReference type="PROSITE" id="PS00108">
    <property type="entry name" value="PROTEIN_KINASE_ST"/>
    <property type="match status" value="1"/>
</dbReference>